<feature type="transmembrane region" description="Helical" evidence="6">
    <location>
        <begin position="129"/>
        <end position="150"/>
    </location>
</feature>
<feature type="transmembrane region" description="Helical" evidence="6">
    <location>
        <begin position="191"/>
        <end position="208"/>
    </location>
</feature>
<gene>
    <name evidence="7" type="ORF">MNBD_GAMMA03-832</name>
</gene>
<dbReference type="PANTHER" id="PTHR30250:SF11">
    <property type="entry name" value="O-ANTIGEN TRANSPORTER-RELATED"/>
    <property type="match status" value="1"/>
</dbReference>
<dbReference type="PANTHER" id="PTHR30250">
    <property type="entry name" value="PST FAMILY PREDICTED COLANIC ACID TRANSPORTER"/>
    <property type="match status" value="1"/>
</dbReference>
<feature type="transmembrane region" description="Helical" evidence="6">
    <location>
        <begin position="74"/>
        <end position="96"/>
    </location>
</feature>
<keyword evidence="3 6" id="KW-0812">Transmembrane</keyword>
<evidence type="ECO:0000256" key="4">
    <source>
        <dbReference type="ARBA" id="ARBA00022989"/>
    </source>
</evidence>
<keyword evidence="4 6" id="KW-1133">Transmembrane helix</keyword>
<feature type="transmembrane region" description="Helical" evidence="6">
    <location>
        <begin position="271"/>
        <end position="291"/>
    </location>
</feature>
<feature type="transmembrane region" description="Helical" evidence="6">
    <location>
        <begin position="228"/>
        <end position="250"/>
    </location>
</feature>
<feature type="transmembrane region" description="Helical" evidence="6">
    <location>
        <begin position="311"/>
        <end position="332"/>
    </location>
</feature>
<accession>A0A3B0W8P5</accession>
<sequence length="418" mass="47400">MKKHIALYALSTAINKGSVLLFFPFLALVFSLEDFGRWSLAIIVSNLLIPVVSLNASAGILREGSTHQDTGFRLLHLFAWSTVAIGCFFYVVAYMFSMDEWIVYAIAISSAEAVLLLALTFIRVQEKPVFYFLINVIKMLALFALVLYVKESGLSLPTFLRYHFYIVLLIAIVVLLLQYRHYVYVDVDFKPIFIFCLVLIPHGVSQWVMSSSDRLIIDYIFGFDSVGIYSLAYNIALILMLLNSGLAMALPTYVIKNYQNWKDRGLDNKFIGYYTYISIVLLVVVVFLYTLDAKYFNVLGYYGSEMLPLIVIIYFSIYILGLYYFFANYLFYHRKAGTISKITLYAAMLNVVLTALFVMWFGVIGAALGTVIAYVYYLIVIRHETLKVEKNLSINLLKPIGTFSIALGAIYGGASFVI</sequence>
<evidence type="ECO:0000256" key="1">
    <source>
        <dbReference type="ARBA" id="ARBA00004651"/>
    </source>
</evidence>
<keyword evidence="5 6" id="KW-0472">Membrane</keyword>
<comment type="subcellular location">
    <subcellularLocation>
        <location evidence="1">Cell membrane</location>
        <topology evidence="1">Multi-pass membrane protein</topology>
    </subcellularLocation>
</comment>
<evidence type="ECO:0000256" key="2">
    <source>
        <dbReference type="ARBA" id="ARBA00022475"/>
    </source>
</evidence>
<evidence type="ECO:0000256" key="6">
    <source>
        <dbReference type="SAM" id="Phobius"/>
    </source>
</evidence>
<evidence type="ECO:0000256" key="5">
    <source>
        <dbReference type="ARBA" id="ARBA00023136"/>
    </source>
</evidence>
<dbReference type="InterPro" id="IPR050833">
    <property type="entry name" value="Poly_Biosynth_Transport"/>
</dbReference>
<evidence type="ECO:0000256" key="3">
    <source>
        <dbReference type="ARBA" id="ARBA00022692"/>
    </source>
</evidence>
<dbReference type="EMBL" id="UOFC01000068">
    <property type="protein sequence ID" value="VAW45699.1"/>
    <property type="molecule type" value="Genomic_DNA"/>
</dbReference>
<name>A0A3B0W8P5_9ZZZZ</name>
<evidence type="ECO:0000313" key="7">
    <source>
        <dbReference type="EMBL" id="VAW45699.1"/>
    </source>
</evidence>
<protein>
    <submittedName>
        <fullName evidence="7">Uncharacterized protein</fullName>
    </submittedName>
</protein>
<reference evidence="7" key="1">
    <citation type="submission" date="2018-06" db="EMBL/GenBank/DDBJ databases">
        <authorList>
            <person name="Zhirakovskaya E."/>
        </authorList>
    </citation>
    <scope>NUCLEOTIDE SEQUENCE</scope>
</reference>
<dbReference type="GO" id="GO:0005886">
    <property type="term" value="C:plasma membrane"/>
    <property type="evidence" value="ECO:0007669"/>
    <property type="project" value="UniProtKB-SubCell"/>
</dbReference>
<dbReference type="AlphaFoldDB" id="A0A3B0W8P5"/>
<keyword evidence="2" id="KW-1003">Cell membrane</keyword>
<feature type="transmembrane region" description="Helical" evidence="6">
    <location>
        <begin position="397"/>
        <end position="417"/>
    </location>
</feature>
<feature type="transmembrane region" description="Helical" evidence="6">
    <location>
        <begin position="102"/>
        <end position="122"/>
    </location>
</feature>
<feature type="transmembrane region" description="Helical" evidence="6">
    <location>
        <begin position="7"/>
        <end position="32"/>
    </location>
</feature>
<feature type="transmembrane region" description="Helical" evidence="6">
    <location>
        <begin position="162"/>
        <end position="179"/>
    </location>
</feature>
<feature type="transmembrane region" description="Helical" evidence="6">
    <location>
        <begin position="38"/>
        <end position="62"/>
    </location>
</feature>
<feature type="transmembrane region" description="Helical" evidence="6">
    <location>
        <begin position="344"/>
        <end position="377"/>
    </location>
</feature>
<organism evidence="7">
    <name type="scientific">hydrothermal vent metagenome</name>
    <dbReference type="NCBI Taxonomy" id="652676"/>
    <lineage>
        <taxon>unclassified sequences</taxon>
        <taxon>metagenomes</taxon>
        <taxon>ecological metagenomes</taxon>
    </lineage>
</organism>
<proteinExistence type="predicted"/>